<keyword evidence="2 5" id="KW-0853">WD repeat</keyword>
<dbReference type="InterPro" id="IPR001680">
    <property type="entry name" value="WD40_rpt"/>
</dbReference>
<dbReference type="PROSITE" id="PS00678">
    <property type="entry name" value="WD_REPEATS_1"/>
    <property type="match status" value="1"/>
</dbReference>
<evidence type="ECO:0000256" key="5">
    <source>
        <dbReference type="PROSITE-ProRule" id="PRU00221"/>
    </source>
</evidence>
<keyword evidence="3" id="KW-0677">Repeat</keyword>
<sequence>MKELLDSDRVNYLVWRFLLESNYRETAAKFQKEWHIQAPHRHFDFAPHVKNYALISILNKGLVYESLERQFLQSREASQNATAAPDALQSGVFGPLVIQPPHKEEEDEEEEDDFPAGLETTRKRLIDRPLQLPNGSPAKRQRLSAGFENGPDSGTMPMDIDRHTENGQAYPSPLEGEQVASPVSRTEGPQQGTQVDKVHELSQQTIFLRLNSVESALETLPAPSDQNPIVLHCEWNPQDSSILAAGGTDALARVWTVSRTNPSTDNVTSHVEPVQQPFEDLMEEDVPRNATVTSMAWNSEGSVIAVATEVGNKARVSIWTRDGTHIHRFDGVDAPLIKLHWSPDNNIILGISPDKGGTLVSLFSSVMANSISYPIADHDLADDPLDATWINNNEFILCGGDLLVSLRITEEGKIIQNKQFDTRKDEKFSQVQFDRLSGLLATSSDHGSIDLWDATGQRKSINAHIGVISALQWQPSRVSRPEEERLLASSGEDGAIFLWNARNPDNKPRYSMTMENPVVALSFTPDGAFIAGATTDRILIWKVGDHQIPRASWSRAPHPGWLSPRAHSEQDEEDTHCLCWDASGQKLAYGVNCRLAVINFR</sequence>
<dbReference type="Proteomes" id="UP001586593">
    <property type="component" value="Unassembled WGS sequence"/>
</dbReference>
<evidence type="ECO:0000256" key="4">
    <source>
        <dbReference type="ARBA" id="ARBA00023242"/>
    </source>
</evidence>
<evidence type="ECO:0000313" key="8">
    <source>
        <dbReference type="Proteomes" id="UP001586593"/>
    </source>
</evidence>
<reference evidence="7 8" key="1">
    <citation type="journal article" date="2024" name="Commun. Biol.">
        <title>Comparative genomic analysis of thermophilic fungi reveals convergent evolutionary adaptations and gene losses.</title>
        <authorList>
            <person name="Steindorff A.S."/>
            <person name="Aguilar-Pontes M.V."/>
            <person name="Robinson A.J."/>
            <person name="Andreopoulos B."/>
            <person name="LaButti K."/>
            <person name="Kuo A."/>
            <person name="Mondo S."/>
            <person name="Riley R."/>
            <person name="Otillar R."/>
            <person name="Haridas S."/>
            <person name="Lipzen A."/>
            <person name="Grimwood J."/>
            <person name="Schmutz J."/>
            <person name="Clum A."/>
            <person name="Reid I.D."/>
            <person name="Moisan M.C."/>
            <person name="Butler G."/>
            <person name="Nguyen T.T.M."/>
            <person name="Dewar K."/>
            <person name="Conant G."/>
            <person name="Drula E."/>
            <person name="Henrissat B."/>
            <person name="Hansel C."/>
            <person name="Singer S."/>
            <person name="Hutchinson M.I."/>
            <person name="de Vries R.P."/>
            <person name="Natvig D.O."/>
            <person name="Powell A.J."/>
            <person name="Tsang A."/>
            <person name="Grigoriev I.V."/>
        </authorList>
    </citation>
    <scope>NUCLEOTIDE SEQUENCE [LARGE SCALE GENOMIC DNA]</scope>
    <source>
        <strain evidence="7 8">ATCC 24622</strain>
    </source>
</reference>
<feature type="compositionally biased region" description="Acidic residues" evidence="6">
    <location>
        <begin position="105"/>
        <end position="114"/>
    </location>
</feature>
<feature type="repeat" description="WD" evidence="5">
    <location>
        <begin position="461"/>
        <end position="503"/>
    </location>
</feature>
<dbReference type="SMART" id="SM00667">
    <property type="entry name" value="LisH"/>
    <property type="match status" value="1"/>
</dbReference>
<feature type="compositionally biased region" description="Polar residues" evidence="6">
    <location>
        <begin position="181"/>
        <end position="193"/>
    </location>
</feature>
<dbReference type="EMBL" id="JAZHXJ010000001">
    <property type="protein sequence ID" value="KAL1884387.1"/>
    <property type="molecule type" value="Genomic_DNA"/>
</dbReference>
<dbReference type="Gene3D" id="2.130.10.10">
    <property type="entry name" value="YVTN repeat-like/Quinoprotein amine dehydrogenase"/>
    <property type="match status" value="1"/>
</dbReference>
<keyword evidence="8" id="KW-1185">Reference proteome</keyword>
<dbReference type="SMART" id="SM00320">
    <property type="entry name" value="WD40"/>
    <property type="match status" value="6"/>
</dbReference>
<dbReference type="PANTHER" id="PTHR22846">
    <property type="entry name" value="WD40 REPEAT PROTEIN"/>
    <property type="match status" value="1"/>
</dbReference>
<evidence type="ECO:0000256" key="6">
    <source>
        <dbReference type="SAM" id="MobiDB-lite"/>
    </source>
</evidence>
<comment type="caution">
    <text evidence="7">The sequence shown here is derived from an EMBL/GenBank/DDBJ whole genome shotgun (WGS) entry which is preliminary data.</text>
</comment>
<dbReference type="Pfam" id="PF08513">
    <property type="entry name" value="LisH"/>
    <property type="match status" value="1"/>
</dbReference>
<evidence type="ECO:0000256" key="1">
    <source>
        <dbReference type="ARBA" id="ARBA00004123"/>
    </source>
</evidence>
<organism evidence="7 8">
    <name type="scientific">Phialemonium thermophilum</name>
    <dbReference type="NCBI Taxonomy" id="223376"/>
    <lineage>
        <taxon>Eukaryota</taxon>
        <taxon>Fungi</taxon>
        <taxon>Dikarya</taxon>
        <taxon>Ascomycota</taxon>
        <taxon>Pezizomycotina</taxon>
        <taxon>Sordariomycetes</taxon>
        <taxon>Sordariomycetidae</taxon>
        <taxon>Cephalothecales</taxon>
        <taxon>Cephalothecaceae</taxon>
        <taxon>Phialemonium</taxon>
    </lineage>
</organism>
<evidence type="ECO:0000256" key="2">
    <source>
        <dbReference type="ARBA" id="ARBA00022574"/>
    </source>
</evidence>
<dbReference type="PROSITE" id="PS50896">
    <property type="entry name" value="LISH"/>
    <property type="match status" value="1"/>
</dbReference>
<name>A0ABR3Y7X7_9PEZI</name>
<comment type="subcellular location">
    <subcellularLocation>
        <location evidence="1">Nucleus</location>
    </subcellularLocation>
</comment>
<dbReference type="SUPFAM" id="SSF50978">
    <property type="entry name" value="WD40 repeat-like"/>
    <property type="match status" value="1"/>
</dbReference>
<dbReference type="InterPro" id="IPR006594">
    <property type="entry name" value="LisH"/>
</dbReference>
<dbReference type="Gene3D" id="1.20.960.30">
    <property type="match status" value="1"/>
</dbReference>
<dbReference type="InterPro" id="IPR045183">
    <property type="entry name" value="Ebi-like"/>
</dbReference>
<keyword evidence="4" id="KW-0539">Nucleus</keyword>
<accession>A0ABR3Y7X7</accession>
<dbReference type="PROSITE" id="PS50082">
    <property type="entry name" value="WD_REPEATS_2"/>
    <property type="match status" value="1"/>
</dbReference>
<dbReference type="InterPro" id="IPR015943">
    <property type="entry name" value="WD40/YVTN_repeat-like_dom_sf"/>
</dbReference>
<gene>
    <name evidence="7" type="ORF">VTK73DRAFT_81</name>
</gene>
<dbReference type="PANTHER" id="PTHR22846:SF2">
    <property type="entry name" value="F-BOX-LIKE_WD REPEAT-CONTAINING PROTEIN EBI"/>
    <property type="match status" value="1"/>
</dbReference>
<proteinExistence type="predicted"/>
<protein>
    <submittedName>
        <fullName evidence="7">Uncharacterized protein</fullName>
    </submittedName>
</protein>
<evidence type="ECO:0000256" key="3">
    <source>
        <dbReference type="ARBA" id="ARBA00022737"/>
    </source>
</evidence>
<feature type="region of interest" description="Disordered" evidence="6">
    <location>
        <begin position="82"/>
        <end position="193"/>
    </location>
</feature>
<evidence type="ECO:0000313" key="7">
    <source>
        <dbReference type="EMBL" id="KAL1884387.1"/>
    </source>
</evidence>
<dbReference type="InterPro" id="IPR019775">
    <property type="entry name" value="WD40_repeat_CS"/>
</dbReference>
<dbReference type="InterPro" id="IPR036322">
    <property type="entry name" value="WD40_repeat_dom_sf"/>
</dbReference>